<feature type="transmembrane region" description="Helical" evidence="6">
    <location>
        <begin position="265"/>
        <end position="287"/>
    </location>
</feature>
<dbReference type="EMBL" id="LBPY01000008">
    <property type="protein sequence ID" value="KKP66400.1"/>
    <property type="molecule type" value="Genomic_DNA"/>
</dbReference>
<feature type="transmembrane region" description="Helical" evidence="6">
    <location>
        <begin position="228"/>
        <end position="258"/>
    </location>
</feature>
<sequence length="337" mass="37358">METSKTEKYFLFGLLAIVLALTLAILYPFLAIFILAAAFAVVINPVYLWIRKHITKKKEGLASFITIILFLLILCVPLFFMGTVIFNQAQNAYQFITSNGDTSIFIQKIDTSINNLMPNGFTFDTHEKVVSLTSFLSNNIGNFFTSTFNTILMALLTIFTMFYLLKDGEKWREGLVKILPLSEKNINEVLSSLKDSVNRIIKGSFFIAIVQGILSWIGLWIFGVPNPALWGVVAGMASFVPTLGTSIVFVPSILFLLFTGMQLQALGLLLWAMILVGTIDNILSPYIISKNTEVPSIFILFSILGGISLMGPIGIIIGPLVLSLLYSLVAIYRKEII</sequence>
<name>A0A0G0DTS0_9BACT</name>
<evidence type="ECO:0008006" key="9">
    <source>
        <dbReference type="Google" id="ProtNLM"/>
    </source>
</evidence>
<dbReference type="InterPro" id="IPR002549">
    <property type="entry name" value="AI-2E-like"/>
</dbReference>
<dbReference type="GO" id="GO:0016020">
    <property type="term" value="C:membrane"/>
    <property type="evidence" value="ECO:0007669"/>
    <property type="project" value="UniProtKB-SubCell"/>
</dbReference>
<feature type="transmembrane region" description="Helical" evidence="6">
    <location>
        <begin position="143"/>
        <end position="165"/>
    </location>
</feature>
<evidence type="ECO:0000256" key="6">
    <source>
        <dbReference type="SAM" id="Phobius"/>
    </source>
</evidence>
<dbReference type="Proteomes" id="UP000034952">
    <property type="component" value="Unassembled WGS sequence"/>
</dbReference>
<dbReference type="PANTHER" id="PTHR21716:SF4">
    <property type="entry name" value="TRANSMEMBRANE PROTEIN 245"/>
    <property type="match status" value="1"/>
</dbReference>
<comment type="subcellular location">
    <subcellularLocation>
        <location evidence="1">Membrane</location>
        <topology evidence="1">Multi-pass membrane protein</topology>
    </subcellularLocation>
</comment>
<comment type="similarity">
    <text evidence="2">Belongs to the autoinducer-2 exporter (AI-2E) (TC 2.A.86) family.</text>
</comment>
<dbReference type="Pfam" id="PF01594">
    <property type="entry name" value="AI-2E_transport"/>
    <property type="match status" value="1"/>
</dbReference>
<evidence type="ECO:0000313" key="7">
    <source>
        <dbReference type="EMBL" id="KKP66400.1"/>
    </source>
</evidence>
<keyword evidence="4 6" id="KW-1133">Transmembrane helix</keyword>
<keyword evidence="3 6" id="KW-0812">Transmembrane</keyword>
<dbReference type="AlphaFoldDB" id="A0A0G0DTS0"/>
<feature type="transmembrane region" description="Helical" evidence="6">
    <location>
        <begin position="32"/>
        <end position="50"/>
    </location>
</feature>
<feature type="transmembrane region" description="Helical" evidence="6">
    <location>
        <begin position="200"/>
        <end position="222"/>
    </location>
</feature>
<feature type="transmembrane region" description="Helical" evidence="6">
    <location>
        <begin position="9"/>
        <end position="26"/>
    </location>
</feature>
<reference evidence="7 8" key="1">
    <citation type="journal article" date="2015" name="Nature">
        <title>rRNA introns, odd ribosomes, and small enigmatic genomes across a large radiation of phyla.</title>
        <authorList>
            <person name="Brown C.T."/>
            <person name="Hug L.A."/>
            <person name="Thomas B.C."/>
            <person name="Sharon I."/>
            <person name="Castelle C.J."/>
            <person name="Singh A."/>
            <person name="Wilkins M.J."/>
            <person name="Williams K.H."/>
            <person name="Banfield J.F."/>
        </authorList>
    </citation>
    <scope>NUCLEOTIDE SEQUENCE [LARGE SCALE GENOMIC DNA]</scope>
</reference>
<comment type="caution">
    <text evidence="7">The sequence shown here is derived from an EMBL/GenBank/DDBJ whole genome shotgun (WGS) entry which is preliminary data.</text>
</comment>
<evidence type="ECO:0000256" key="2">
    <source>
        <dbReference type="ARBA" id="ARBA00009773"/>
    </source>
</evidence>
<accession>A0A0G0DTS0</accession>
<dbReference type="PANTHER" id="PTHR21716">
    <property type="entry name" value="TRANSMEMBRANE PROTEIN"/>
    <property type="match status" value="1"/>
</dbReference>
<evidence type="ECO:0000256" key="3">
    <source>
        <dbReference type="ARBA" id="ARBA00022692"/>
    </source>
</evidence>
<feature type="transmembrane region" description="Helical" evidence="6">
    <location>
        <begin position="62"/>
        <end position="86"/>
    </location>
</feature>
<evidence type="ECO:0000256" key="1">
    <source>
        <dbReference type="ARBA" id="ARBA00004141"/>
    </source>
</evidence>
<protein>
    <recommendedName>
        <fullName evidence="9">Permease</fullName>
    </recommendedName>
</protein>
<keyword evidence="5 6" id="KW-0472">Membrane</keyword>
<feature type="transmembrane region" description="Helical" evidence="6">
    <location>
        <begin position="299"/>
        <end position="332"/>
    </location>
</feature>
<proteinExistence type="inferred from homology"/>
<organism evidence="7 8">
    <name type="scientific">Candidatus Nomurabacteria bacterium GW2011_GWE1_35_16</name>
    <dbReference type="NCBI Taxonomy" id="1618761"/>
    <lineage>
        <taxon>Bacteria</taxon>
        <taxon>Candidatus Nomuraibacteriota</taxon>
    </lineage>
</organism>
<evidence type="ECO:0000256" key="4">
    <source>
        <dbReference type="ARBA" id="ARBA00022989"/>
    </source>
</evidence>
<evidence type="ECO:0000313" key="8">
    <source>
        <dbReference type="Proteomes" id="UP000034952"/>
    </source>
</evidence>
<evidence type="ECO:0000256" key="5">
    <source>
        <dbReference type="ARBA" id="ARBA00023136"/>
    </source>
</evidence>
<gene>
    <name evidence="7" type="ORF">UR64_C0008G0038</name>
</gene>